<dbReference type="CDD" id="cd00110">
    <property type="entry name" value="LamG"/>
    <property type="match status" value="1"/>
</dbReference>
<dbReference type="Proteomes" id="UP000276133">
    <property type="component" value="Unassembled WGS sequence"/>
</dbReference>
<dbReference type="SUPFAM" id="SSF111418">
    <property type="entry name" value="Hormone receptor domain"/>
    <property type="match status" value="1"/>
</dbReference>
<evidence type="ECO:0000313" key="15">
    <source>
        <dbReference type="Proteomes" id="UP000276133"/>
    </source>
</evidence>
<dbReference type="SMART" id="SM00282">
    <property type="entry name" value="LamG"/>
    <property type="match status" value="1"/>
</dbReference>
<keyword evidence="4 6" id="KW-1015">Disulfide bond</keyword>
<evidence type="ECO:0000256" key="7">
    <source>
        <dbReference type="PROSITE-ProRule" id="PRU00122"/>
    </source>
</evidence>
<dbReference type="Pfam" id="PF00008">
    <property type="entry name" value="EGF"/>
    <property type="match status" value="1"/>
</dbReference>
<dbReference type="Pfam" id="PF00053">
    <property type="entry name" value="EGF_laminin"/>
    <property type="match status" value="2"/>
</dbReference>
<dbReference type="SMART" id="SM00180">
    <property type="entry name" value="EGF_Lam"/>
    <property type="match status" value="1"/>
</dbReference>
<feature type="disulfide bond" evidence="6">
    <location>
        <begin position="186"/>
        <end position="195"/>
    </location>
</feature>
<dbReference type="CDD" id="cd00055">
    <property type="entry name" value="EGF_Lam"/>
    <property type="match status" value="1"/>
</dbReference>
<organism evidence="14 15">
    <name type="scientific">Brachionus plicatilis</name>
    <name type="common">Marine rotifer</name>
    <name type="synonym">Brachionus muelleri</name>
    <dbReference type="NCBI Taxonomy" id="10195"/>
    <lineage>
        <taxon>Eukaryota</taxon>
        <taxon>Metazoa</taxon>
        <taxon>Spiralia</taxon>
        <taxon>Gnathifera</taxon>
        <taxon>Rotifera</taxon>
        <taxon>Eurotatoria</taxon>
        <taxon>Monogononta</taxon>
        <taxon>Pseudotrocha</taxon>
        <taxon>Ploima</taxon>
        <taxon>Brachionidae</taxon>
        <taxon>Brachionus</taxon>
    </lineage>
</organism>
<dbReference type="AlphaFoldDB" id="A0A3M7PEQ0"/>
<evidence type="ECO:0000256" key="4">
    <source>
        <dbReference type="ARBA" id="ARBA00023157"/>
    </source>
</evidence>
<evidence type="ECO:0000256" key="1">
    <source>
        <dbReference type="ARBA" id="ARBA00022536"/>
    </source>
</evidence>
<feature type="disulfide bond" evidence="8">
    <location>
        <begin position="804"/>
        <end position="816"/>
    </location>
</feature>
<gene>
    <name evidence="14" type="ORF">BpHYR1_036144</name>
</gene>
<feature type="domain" description="Laminin G" evidence="10">
    <location>
        <begin position="260"/>
        <end position="451"/>
    </location>
</feature>
<name>A0A3M7PEQ0_BRAPC</name>
<evidence type="ECO:0000259" key="12">
    <source>
        <dbReference type="PROSITE" id="PS50027"/>
    </source>
</evidence>
<dbReference type="InterPro" id="IPR036445">
    <property type="entry name" value="GPCR_2_extracell_dom_sf"/>
</dbReference>
<dbReference type="InterPro" id="IPR001791">
    <property type="entry name" value="Laminin_G"/>
</dbReference>
<accession>A0A3M7PEQ0</accession>
<keyword evidence="1 6" id="KW-0245">EGF-like domain</keyword>
<keyword evidence="14" id="KW-0675">Receptor</keyword>
<feature type="transmembrane region" description="Helical" evidence="9">
    <location>
        <begin position="1230"/>
        <end position="1253"/>
    </location>
</feature>
<protein>
    <submittedName>
        <fullName evidence="14">Cadherin EGF LAG seven-pass G-type receptor 2 isoform X1</fullName>
    </submittedName>
</protein>
<dbReference type="PROSITE" id="PS00022">
    <property type="entry name" value="EGF_1"/>
    <property type="match status" value="2"/>
</dbReference>
<dbReference type="GO" id="GO:0005509">
    <property type="term" value="F:calcium ion binding"/>
    <property type="evidence" value="ECO:0007669"/>
    <property type="project" value="InterPro"/>
</dbReference>
<reference evidence="14 15" key="1">
    <citation type="journal article" date="2018" name="Sci. Rep.">
        <title>Genomic signatures of local adaptation to the degree of environmental predictability in rotifers.</title>
        <authorList>
            <person name="Franch-Gras L."/>
            <person name="Hahn C."/>
            <person name="Garcia-Roger E.M."/>
            <person name="Carmona M.J."/>
            <person name="Serra M."/>
            <person name="Gomez A."/>
        </authorList>
    </citation>
    <scope>NUCLEOTIDE SEQUENCE [LARGE SCALE GENOMIC DNA]</scope>
    <source>
        <strain evidence="14">HYR1</strain>
    </source>
</reference>
<evidence type="ECO:0000259" key="10">
    <source>
        <dbReference type="PROSITE" id="PS50025"/>
    </source>
</evidence>
<dbReference type="PROSITE" id="PS50227">
    <property type="entry name" value="G_PROTEIN_RECEP_F2_3"/>
    <property type="match status" value="1"/>
</dbReference>
<dbReference type="SUPFAM" id="SSF49899">
    <property type="entry name" value="Concanavalin A-like lectins/glucanases"/>
    <property type="match status" value="2"/>
</dbReference>
<dbReference type="SMART" id="SM00179">
    <property type="entry name" value="EGF_CA"/>
    <property type="match status" value="2"/>
</dbReference>
<evidence type="ECO:0000313" key="14">
    <source>
        <dbReference type="EMBL" id="RMZ97532.1"/>
    </source>
</evidence>
<keyword evidence="9" id="KW-1133">Transmembrane helix</keyword>
<dbReference type="InterPro" id="IPR050372">
    <property type="entry name" value="Neurexin-related_CASP"/>
</dbReference>
<dbReference type="PROSITE" id="PS01186">
    <property type="entry name" value="EGF_2"/>
    <property type="match status" value="2"/>
</dbReference>
<dbReference type="InterPro" id="IPR002049">
    <property type="entry name" value="LE_dom"/>
</dbReference>
<dbReference type="InterPro" id="IPR013320">
    <property type="entry name" value="ConA-like_dom_sf"/>
</dbReference>
<feature type="domain" description="EGF-like" evidence="11">
    <location>
        <begin position="700"/>
        <end position="735"/>
    </location>
</feature>
<feature type="disulfide bond" evidence="8">
    <location>
        <begin position="806"/>
        <end position="823"/>
    </location>
</feature>
<evidence type="ECO:0000256" key="2">
    <source>
        <dbReference type="ARBA" id="ARBA00022729"/>
    </source>
</evidence>
<keyword evidence="5" id="KW-0325">Glycoprotein</keyword>
<comment type="caution">
    <text evidence="6">Lacks conserved residue(s) required for the propagation of feature annotation.</text>
</comment>
<feature type="disulfide bond" evidence="6">
    <location>
        <begin position="725"/>
        <end position="734"/>
    </location>
</feature>
<sequence>MTFTPVPLKYNKNQSNSKAVLTLGGRTVFLISLNSITNVHLFNLAGQSTGFNLSLSVSYDLEKDKFVPSSILKQILYSNMDRIKSLLRVKKVLIYEDKSCSIEPCLNYQKCQTVSKFSSADSNYQSSSRIQFRSVRIRHDFSCSCPLGFTGNISVMCDTEINLCYSNPCGQNGICISTESSYVCTCDPGYTGRTCEIDIKNSKCSQLSPFGSGSFMNPALCKGSSVCKNLILGGFVCDECSNKDQPSASKYYTHLCEVRAVNFPEKSGAYIVLVGLENRIRFKLKLTFSTIHSNGVLFYNGRLEDNLDFVSLVIENDFLTFKFSLGDSVHEVKITEVSVSDAKWRTVTIEYKSRSVYLSLDNDNLENVDSCELAQNTECIRKVHVYNLPAKCQSQIESCSRFFDLNGPLIIGQEASKKNSFQGCISDLYLNERLIDLHHDSLASYGTEHGCSPKTNICKLDGTKFGKQCSKCAHIWSGSVKCDCLSGDFDGHQCAKKKSAEPALSTQTNSYLLFQEKVLESETSVDISMDLRLRPTSDLSNQTIVYVKFSDNLVFNEFFVYYDPVPKSLILISQNIRSHIRLEINKNELFGHQYWSSVLLSFNSDGHVTLSLDKIFTKTHQSPQIKNLFEQKFNYRWSIGAYKTPSLHPSTGVFACIKNIHLNQESVSPYEAFNVSKGCHVSQTCDKLAQSVYFGNSSCLDSCPAWACHNSGNCTIVDNDYQCTCPQGFKGKYCQFKKQQITLANYSCPARWWGIEPGICGPCACDESKNFSPDCDKKSGKCECKPKFYKRLNKVSGEEECAPCDCYLDGSSSLECEAFTGQCKCLPGAGITGRKCDRCVSPFAELTIKGNECRQITSDKCPKAYAFNSWWPRSQFNSMANSSCPKGAVGTAYRSCTPTGWMSSIDLSECRSLNLDSLNSPDSVANSYQAFKLVEELNTICTKSEADDDSDLTALENANLLSTGLHSLYALDLLAIRNVTKSILEYEINNTALFIQDKFFINKIFYIIDKILSKKYELKINQFNYKTNNEFGQWSDLLVRISEFISVLVKNGHEYALSDKLVLNYENLEFGQNVNSKSGTGFELEPGVKFAFSSMNVASYNLPTHLSLKHGSVSTSTYRVVSNLYILATDRQFKKFKVEFLLSNNYDVVYDPLKNHLSYNNLRNSKSDYICVQLNGDYGIWSSVGAKFVSYKPDSNVVTCQFESNDGIFAVITPVGTFVRDKNSVLSFTIGFSILVGLSLVVLSISMILIILIKGVCLFEIRDTSVTN</sequence>
<dbReference type="Gene3D" id="4.10.1240.10">
    <property type="entry name" value="GPCR, family 2, extracellular hormone receptor domain"/>
    <property type="match status" value="1"/>
</dbReference>
<dbReference type="Pfam" id="PF02793">
    <property type="entry name" value="HRM"/>
    <property type="match status" value="1"/>
</dbReference>
<dbReference type="FunFam" id="2.10.25.10:FF:000434">
    <property type="entry name" value="Predicted protein"/>
    <property type="match status" value="1"/>
</dbReference>
<comment type="caution">
    <text evidence="14">The sequence shown here is derived from an EMBL/GenBank/DDBJ whole genome shotgun (WGS) entry which is preliminary data.</text>
</comment>
<dbReference type="Gene3D" id="2.10.25.10">
    <property type="entry name" value="Laminin"/>
    <property type="match status" value="4"/>
</dbReference>
<dbReference type="InterPro" id="IPR000742">
    <property type="entry name" value="EGF"/>
</dbReference>
<evidence type="ECO:0000259" key="11">
    <source>
        <dbReference type="PROSITE" id="PS50026"/>
    </source>
</evidence>
<dbReference type="PROSITE" id="PS50025">
    <property type="entry name" value="LAM_G_DOMAIN"/>
    <property type="match status" value="1"/>
</dbReference>
<dbReference type="PANTHER" id="PTHR15036:SF49">
    <property type="entry name" value="AXOTACTIN"/>
    <property type="match status" value="1"/>
</dbReference>
<dbReference type="EMBL" id="REGN01011354">
    <property type="protein sequence ID" value="RMZ97532.1"/>
    <property type="molecule type" value="Genomic_DNA"/>
</dbReference>
<feature type="disulfide bond" evidence="8">
    <location>
        <begin position="839"/>
        <end position="853"/>
    </location>
</feature>
<dbReference type="PROSITE" id="PS50027">
    <property type="entry name" value="EGF_LAM_2"/>
    <property type="match status" value="1"/>
</dbReference>
<proteinExistence type="predicted"/>
<evidence type="ECO:0000259" key="13">
    <source>
        <dbReference type="PROSITE" id="PS50227"/>
    </source>
</evidence>
<dbReference type="SMART" id="SM00181">
    <property type="entry name" value="EGF"/>
    <property type="match status" value="4"/>
</dbReference>
<dbReference type="CDD" id="cd00054">
    <property type="entry name" value="EGF_CA"/>
    <property type="match status" value="2"/>
</dbReference>
<dbReference type="PROSITE" id="PS50026">
    <property type="entry name" value="EGF_3"/>
    <property type="match status" value="2"/>
</dbReference>
<evidence type="ECO:0000256" key="5">
    <source>
        <dbReference type="ARBA" id="ARBA00023180"/>
    </source>
</evidence>
<keyword evidence="3" id="KW-0677">Repeat</keyword>
<keyword evidence="15" id="KW-1185">Reference proteome</keyword>
<feature type="domain" description="G-protein coupled receptors family 2 profile 1" evidence="13">
    <location>
        <begin position="838"/>
        <end position="914"/>
    </location>
</feature>
<dbReference type="GO" id="GO:0016020">
    <property type="term" value="C:membrane"/>
    <property type="evidence" value="ECO:0007669"/>
    <property type="project" value="UniProtKB-SubCell"/>
</dbReference>
<dbReference type="InterPro" id="IPR001881">
    <property type="entry name" value="EGF-like_Ca-bd_dom"/>
</dbReference>
<dbReference type="Gene3D" id="2.60.120.200">
    <property type="match status" value="2"/>
</dbReference>
<keyword evidence="9" id="KW-0812">Transmembrane</keyword>
<dbReference type="STRING" id="10195.A0A3M7PEQ0"/>
<dbReference type="GO" id="GO:0004930">
    <property type="term" value="F:G protein-coupled receptor activity"/>
    <property type="evidence" value="ECO:0007669"/>
    <property type="project" value="InterPro"/>
</dbReference>
<keyword evidence="8" id="KW-0424">Laminin EGF-like domain</keyword>
<dbReference type="PANTHER" id="PTHR15036">
    <property type="entry name" value="PIKACHURIN-LIKE PROTEIN"/>
    <property type="match status" value="1"/>
</dbReference>
<dbReference type="Pfam" id="PF02210">
    <property type="entry name" value="Laminin_G_2"/>
    <property type="match status" value="1"/>
</dbReference>
<keyword evidence="9" id="KW-0472">Membrane</keyword>
<evidence type="ECO:0000256" key="6">
    <source>
        <dbReference type="PROSITE-ProRule" id="PRU00076"/>
    </source>
</evidence>
<evidence type="ECO:0000256" key="9">
    <source>
        <dbReference type="SAM" id="Phobius"/>
    </source>
</evidence>
<dbReference type="SUPFAM" id="SSF57196">
    <property type="entry name" value="EGF/Laminin"/>
    <property type="match status" value="1"/>
</dbReference>
<evidence type="ECO:0000256" key="3">
    <source>
        <dbReference type="ARBA" id="ARBA00022737"/>
    </source>
</evidence>
<feature type="domain" description="Laminin EGF-like" evidence="12">
    <location>
        <begin position="804"/>
        <end position="855"/>
    </location>
</feature>
<dbReference type="InterPro" id="IPR001879">
    <property type="entry name" value="GPCR_2_extracellular_dom"/>
</dbReference>
<dbReference type="GO" id="GO:0005576">
    <property type="term" value="C:extracellular region"/>
    <property type="evidence" value="ECO:0007669"/>
    <property type="project" value="UniProtKB-ARBA"/>
</dbReference>
<evidence type="ECO:0000256" key="8">
    <source>
        <dbReference type="PROSITE-ProRule" id="PRU00460"/>
    </source>
</evidence>
<feature type="domain" description="EGF-like" evidence="11">
    <location>
        <begin position="160"/>
        <end position="196"/>
    </location>
</feature>
<dbReference type="OrthoDB" id="26203at2759"/>
<keyword evidence="2" id="KW-0732">Signal</keyword>
<feature type="disulfide bond" evidence="7">
    <location>
        <begin position="424"/>
        <end position="451"/>
    </location>
</feature>
<dbReference type="SMART" id="SM00008">
    <property type="entry name" value="HormR"/>
    <property type="match status" value="1"/>
</dbReference>